<dbReference type="EMBL" id="JACHZF010000008">
    <property type="protein sequence ID" value="MBB3330486.1"/>
    <property type="molecule type" value="Genomic_DNA"/>
</dbReference>
<dbReference type="PROSITE" id="PS50157">
    <property type="entry name" value="ZINC_FINGER_C2H2_2"/>
    <property type="match status" value="1"/>
</dbReference>
<evidence type="ECO:0000259" key="3">
    <source>
        <dbReference type="PROSITE" id="PS50157"/>
    </source>
</evidence>
<proteinExistence type="predicted"/>
<name>A0A7W5PB14_9GAMM</name>
<dbReference type="AlphaFoldDB" id="A0A7W5PB14"/>
<sequence length="274" mass="30336">MKRCPHCASHGIYRNRRSLWRRLVRLPHSYRCIDCGTAFSRRALLAAESGREAVHAVPDPESAEEARRKSQPVSAGLKRLGPIGPALAHHAHDIAGLPGRCALAVRGGLQRVGLTPIPVWVVKQVDGDILHLCGSGTLYHPRQRSWRALTALRQHRYQGGVRLGNTGIVLNSRLFAALIPLEELTLMGPTRGRWQGREWRIARVPQHRWQYEGRLMVQAGANDEGEPLISSEDVSRIRDQVDPQATPPGMAIFQPGSGSAGSRSIRGPIRRRDS</sequence>
<reference evidence="4 5" key="1">
    <citation type="submission" date="2020-08" db="EMBL/GenBank/DDBJ databases">
        <title>Genomic Encyclopedia of Archaeal and Bacterial Type Strains, Phase II (KMG-II): from individual species to whole genera.</title>
        <authorList>
            <person name="Goeker M."/>
        </authorList>
    </citation>
    <scope>NUCLEOTIDE SEQUENCE [LARGE SCALE GENOMIC DNA]</scope>
    <source>
        <strain evidence="4 5">5AG</strain>
    </source>
</reference>
<feature type="region of interest" description="Disordered" evidence="2">
    <location>
        <begin position="55"/>
        <end position="74"/>
    </location>
</feature>
<keyword evidence="4" id="KW-0804">Transcription</keyword>
<keyword evidence="1" id="KW-0479">Metal-binding</keyword>
<feature type="region of interest" description="Disordered" evidence="2">
    <location>
        <begin position="241"/>
        <end position="274"/>
    </location>
</feature>
<evidence type="ECO:0000256" key="1">
    <source>
        <dbReference type="PROSITE-ProRule" id="PRU00042"/>
    </source>
</evidence>
<keyword evidence="5" id="KW-1185">Reference proteome</keyword>
<dbReference type="RefSeq" id="WP_183330606.1">
    <property type="nucleotide sequence ID" value="NZ_JACHZF010000008.1"/>
</dbReference>
<gene>
    <name evidence="4" type="ORF">BDK63_001352</name>
</gene>
<keyword evidence="1" id="KW-0862">Zinc</keyword>
<dbReference type="InterPro" id="IPR013087">
    <property type="entry name" value="Znf_C2H2_type"/>
</dbReference>
<evidence type="ECO:0000256" key="2">
    <source>
        <dbReference type="SAM" id="MobiDB-lite"/>
    </source>
</evidence>
<accession>A0A7W5PB14</accession>
<dbReference type="GO" id="GO:0000428">
    <property type="term" value="C:DNA-directed RNA polymerase complex"/>
    <property type="evidence" value="ECO:0007669"/>
    <property type="project" value="UniProtKB-KW"/>
</dbReference>
<dbReference type="Proteomes" id="UP000553442">
    <property type="component" value="Unassembled WGS sequence"/>
</dbReference>
<comment type="caution">
    <text evidence="4">The sequence shown here is derived from an EMBL/GenBank/DDBJ whole genome shotgun (WGS) entry which is preliminary data.</text>
</comment>
<protein>
    <submittedName>
        <fullName evidence="4">DNA-directed RNA polymerase subunit RPC12/RpoP</fullName>
    </submittedName>
</protein>
<keyword evidence="1" id="KW-0863">Zinc-finger</keyword>
<feature type="compositionally biased region" description="Low complexity" evidence="2">
    <location>
        <begin position="255"/>
        <end position="267"/>
    </location>
</feature>
<dbReference type="GO" id="GO:0008270">
    <property type="term" value="F:zinc ion binding"/>
    <property type="evidence" value="ECO:0007669"/>
    <property type="project" value="UniProtKB-KW"/>
</dbReference>
<keyword evidence="4" id="KW-0240">DNA-directed RNA polymerase</keyword>
<organism evidence="4 5">
    <name type="scientific">Halomonas campaniensis</name>
    <dbReference type="NCBI Taxonomy" id="213554"/>
    <lineage>
        <taxon>Bacteria</taxon>
        <taxon>Pseudomonadati</taxon>
        <taxon>Pseudomonadota</taxon>
        <taxon>Gammaproteobacteria</taxon>
        <taxon>Oceanospirillales</taxon>
        <taxon>Halomonadaceae</taxon>
        <taxon>Halomonas</taxon>
    </lineage>
</organism>
<feature type="domain" description="C2H2-type" evidence="3">
    <location>
        <begin position="30"/>
        <end position="60"/>
    </location>
</feature>
<evidence type="ECO:0000313" key="4">
    <source>
        <dbReference type="EMBL" id="MBB3330486.1"/>
    </source>
</evidence>
<evidence type="ECO:0000313" key="5">
    <source>
        <dbReference type="Proteomes" id="UP000553442"/>
    </source>
</evidence>